<keyword evidence="5 6" id="KW-0472">Membrane</keyword>
<evidence type="ECO:0000256" key="2">
    <source>
        <dbReference type="ARBA" id="ARBA00010970"/>
    </source>
</evidence>
<feature type="transmembrane region" description="Helical" evidence="6">
    <location>
        <begin position="159"/>
        <end position="178"/>
    </location>
</feature>
<evidence type="ECO:0000313" key="8">
    <source>
        <dbReference type="Proteomes" id="UP000054359"/>
    </source>
</evidence>
<dbReference type="Proteomes" id="UP000054359">
    <property type="component" value="Unassembled WGS sequence"/>
</dbReference>
<dbReference type="AlphaFoldDB" id="A0A087T245"/>
<evidence type="ECO:0000256" key="5">
    <source>
        <dbReference type="ARBA" id="ARBA00023136"/>
    </source>
</evidence>
<feature type="transmembrane region" description="Helical" evidence="6">
    <location>
        <begin position="224"/>
        <end position="245"/>
    </location>
</feature>
<keyword evidence="8" id="KW-1185">Reference proteome</keyword>
<reference evidence="7 8" key="1">
    <citation type="submission" date="2013-11" db="EMBL/GenBank/DDBJ databases">
        <title>Genome sequencing of Stegodyphus mimosarum.</title>
        <authorList>
            <person name="Bechsgaard J."/>
        </authorList>
    </citation>
    <scope>NUCLEOTIDE SEQUENCE [LARGE SCALE GENOMIC DNA]</scope>
</reference>
<dbReference type="GO" id="GO:0016020">
    <property type="term" value="C:membrane"/>
    <property type="evidence" value="ECO:0007669"/>
    <property type="project" value="UniProtKB-SubCell"/>
</dbReference>
<evidence type="ECO:0000256" key="3">
    <source>
        <dbReference type="ARBA" id="ARBA00022692"/>
    </source>
</evidence>
<feature type="non-terminal residue" evidence="7">
    <location>
        <position position="302"/>
    </location>
</feature>
<organism evidence="7 8">
    <name type="scientific">Stegodyphus mimosarum</name>
    <name type="common">African social velvet spider</name>
    <dbReference type="NCBI Taxonomy" id="407821"/>
    <lineage>
        <taxon>Eukaryota</taxon>
        <taxon>Metazoa</taxon>
        <taxon>Ecdysozoa</taxon>
        <taxon>Arthropoda</taxon>
        <taxon>Chelicerata</taxon>
        <taxon>Arachnida</taxon>
        <taxon>Araneae</taxon>
        <taxon>Araneomorphae</taxon>
        <taxon>Entelegynae</taxon>
        <taxon>Eresoidea</taxon>
        <taxon>Eresidae</taxon>
        <taxon>Stegodyphus</taxon>
    </lineage>
</organism>
<evidence type="ECO:0000256" key="6">
    <source>
        <dbReference type="SAM" id="Phobius"/>
    </source>
</evidence>
<accession>A0A087T245</accession>
<name>A0A087T245_STEMI</name>
<dbReference type="PANTHER" id="PTHR21389">
    <property type="entry name" value="P53 INDUCED PROTEIN"/>
    <property type="match status" value="1"/>
</dbReference>
<evidence type="ECO:0000256" key="4">
    <source>
        <dbReference type="ARBA" id="ARBA00022989"/>
    </source>
</evidence>
<proteinExistence type="inferred from homology"/>
<dbReference type="InterPro" id="IPR059112">
    <property type="entry name" value="CysZ/EI24"/>
</dbReference>
<dbReference type="OMA" id="ILFCAAN"/>
<dbReference type="GO" id="GO:0005783">
    <property type="term" value="C:endoplasmic reticulum"/>
    <property type="evidence" value="ECO:0007669"/>
    <property type="project" value="TreeGrafter"/>
</dbReference>
<gene>
    <name evidence="7" type="ORF">X975_12407</name>
</gene>
<evidence type="ECO:0000256" key="1">
    <source>
        <dbReference type="ARBA" id="ARBA00004141"/>
    </source>
</evidence>
<feature type="transmembrane region" description="Helical" evidence="6">
    <location>
        <begin position="184"/>
        <end position="203"/>
    </location>
</feature>
<protein>
    <submittedName>
        <fullName evidence="7">Etoposide-induced protein 2.4-like protein</fullName>
    </submittedName>
</protein>
<sequence>MEAAKTIVFLVLRGVKDSMCNIVIAFWNLRKGTKNYSTKSVAKQSREKDKSGNVLDILMQCVMFGILFCAANWLFEYCMLNFSARYFGLLLDRDEVEALWWLPKLMYLMFFSLWIVPLFFISRLLNYSWYQEIADLTYEDTRMKKENPFSFTYSVSDQAFSAFVQLVFFGQGYVVYLLPIPKVLQYFISNLHISLLYSLYAFEYKWVHMRWPLKKRLFYVDAKWPYFVGYGLPLAIVSSCASSYLNSVCIFSTFFPIYVVSSAITFDSEVQNYSQPLQSFTVAHSVANALSCFFVEFVRSHT</sequence>
<keyword evidence="4 6" id="KW-1133">Transmembrane helix</keyword>
<feature type="transmembrane region" description="Helical" evidence="6">
    <location>
        <begin position="98"/>
        <end position="121"/>
    </location>
</feature>
<dbReference type="GO" id="GO:0016236">
    <property type="term" value="P:macroautophagy"/>
    <property type="evidence" value="ECO:0007669"/>
    <property type="project" value="TreeGrafter"/>
</dbReference>
<dbReference type="EMBL" id="KK113036">
    <property type="protein sequence ID" value="KFM59184.1"/>
    <property type="molecule type" value="Genomic_DNA"/>
</dbReference>
<feature type="transmembrane region" description="Helical" evidence="6">
    <location>
        <begin position="54"/>
        <end position="75"/>
    </location>
</feature>
<comment type="subcellular location">
    <subcellularLocation>
        <location evidence="1">Membrane</location>
        <topology evidence="1">Multi-pass membrane protein</topology>
    </subcellularLocation>
</comment>
<dbReference type="OrthoDB" id="266518at2759"/>
<dbReference type="PANTHER" id="PTHR21389:SF0">
    <property type="entry name" value="ETOPOSIDE-INDUCED PROTEIN 2.4 HOMOLOG"/>
    <property type="match status" value="1"/>
</dbReference>
<dbReference type="Pfam" id="PF07264">
    <property type="entry name" value="EI24"/>
    <property type="match status" value="1"/>
</dbReference>
<evidence type="ECO:0000313" key="7">
    <source>
        <dbReference type="EMBL" id="KFM59184.1"/>
    </source>
</evidence>
<comment type="similarity">
    <text evidence="2">Belongs to the EI24 family.</text>
</comment>
<keyword evidence="3 6" id="KW-0812">Transmembrane</keyword>
<dbReference type="STRING" id="407821.A0A087T245"/>